<evidence type="ECO:0000313" key="14">
    <source>
        <dbReference type="Proteomes" id="UP000184536"/>
    </source>
</evidence>
<dbReference type="PROSITE" id="PS01058">
    <property type="entry name" value="SAICAR_SYNTHETASE_2"/>
    <property type="match status" value="1"/>
</dbReference>
<keyword evidence="8 11" id="KW-0067">ATP-binding</keyword>
<dbReference type="FunFam" id="3.30.470.20:FF:000006">
    <property type="entry name" value="Phosphoribosylaminoimidazole-succinocarboxamide synthase"/>
    <property type="match status" value="1"/>
</dbReference>
<dbReference type="CDD" id="cd01415">
    <property type="entry name" value="SAICAR_synt_PurC"/>
    <property type="match status" value="1"/>
</dbReference>
<evidence type="ECO:0000256" key="8">
    <source>
        <dbReference type="ARBA" id="ARBA00022840"/>
    </source>
</evidence>
<protein>
    <recommendedName>
        <fullName evidence="4 11">Phosphoribosylaminoimidazole-succinocarboxamide synthase</fullName>
        <ecNumber evidence="3 11">6.3.2.6</ecNumber>
    </recommendedName>
    <alternativeName>
        <fullName evidence="9 11">SAICAR synthetase</fullName>
    </alternativeName>
</protein>
<keyword evidence="14" id="KW-1185">Reference proteome</keyword>
<evidence type="ECO:0000256" key="7">
    <source>
        <dbReference type="ARBA" id="ARBA00022755"/>
    </source>
</evidence>
<evidence type="ECO:0000256" key="9">
    <source>
        <dbReference type="ARBA" id="ARBA00030409"/>
    </source>
</evidence>
<evidence type="ECO:0000256" key="3">
    <source>
        <dbReference type="ARBA" id="ARBA00012217"/>
    </source>
</evidence>
<dbReference type="NCBIfam" id="TIGR00081">
    <property type="entry name" value="purC"/>
    <property type="match status" value="1"/>
</dbReference>
<dbReference type="PANTHER" id="PTHR43599">
    <property type="entry name" value="MULTIFUNCTIONAL PROTEIN ADE2"/>
    <property type="match status" value="1"/>
</dbReference>
<dbReference type="GO" id="GO:0005524">
    <property type="term" value="F:ATP binding"/>
    <property type="evidence" value="ECO:0007669"/>
    <property type="project" value="UniProtKB-KW"/>
</dbReference>
<dbReference type="GO" id="GO:0004639">
    <property type="term" value="F:phosphoribosylaminoimidazolesuccinocarboxamide synthase activity"/>
    <property type="evidence" value="ECO:0007669"/>
    <property type="project" value="UniProtKB-UniRule"/>
</dbReference>
<dbReference type="OrthoDB" id="9801549at2"/>
<evidence type="ECO:0000313" key="13">
    <source>
        <dbReference type="EMBL" id="SHJ68133.1"/>
    </source>
</evidence>
<evidence type="ECO:0000256" key="5">
    <source>
        <dbReference type="ARBA" id="ARBA00022598"/>
    </source>
</evidence>
<evidence type="ECO:0000256" key="10">
    <source>
        <dbReference type="ARBA" id="ARBA00048475"/>
    </source>
</evidence>
<dbReference type="Gene3D" id="3.30.200.20">
    <property type="entry name" value="Phosphorylase Kinase, domain 1"/>
    <property type="match status" value="1"/>
</dbReference>
<evidence type="ECO:0000256" key="11">
    <source>
        <dbReference type="HAMAP-Rule" id="MF_00137"/>
    </source>
</evidence>
<reference evidence="14" key="1">
    <citation type="submission" date="2016-11" db="EMBL/GenBank/DDBJ databases">
        <authorList>
            <person name="Varghese N."/>
            <person name="Submissions S."/>
        </authorList>
    </citation>
    <scope>NUCLEOTIDE SEQUENCE [LARGE SCALE GENOMIC DNA]</scope>
    <source>
        <strain evidence="14">DSM 17957</strain>
    </source>
</reference>
<keyword evidence="7 11" id="KW-0658">Purine biosynthesis</keyword>
<comment type="pathway">
    <text evidence="1 11">Purine metabolism; IMP biosynthesis via de novo pathway; 5-amino-1-(5-phospho-D-ribosyl)imidazole-4-carboxamide from 5-amino-1-(5-phospho-D-ribosyl)imidazole-4-carboxylate: step 1/2.</text>
</comment>
<dbReference type="Proteomes" id="UP000184536">
    <property type="component" value="Unassembled WGS sequence"/>
</dbReference>
<dbReference type="InterPro" id="IPR033934">
    <property type="entry name" value="SAICAR_synt_PurC"/>
</dbReference>
<dbReference type="EC" id="6.3.2.6" evidence="3 11"/>
<dbReference type="SUPFAM" id="SSF56104">
    <property type="entry name" value="SAICAR synthase-like"/>
    <property type="match status" value="1"/>
</dbReference>
<dbReference type="Gene3D" id="3.30.470.20">
    <property type="entry name" value="ATP-grasp fold, B domain"/>
    <property type="match status" value="1"/>
</dbReference>
<dbReference type="FunFam" id="3.30.200.20:FF:000086">
    <property type="entry name" value="Phosphoribosylaminoimidazole-succinocarboxamide synthase"/>
    <property type="match status" value="1"/>
</dbReference>
<gene>
    <name evidence="11" type="primary">purC</name>
    <name evidence="13" type="ORF">SAMN02745975_02625</name>
</gene>
<evidence type="ECO:0000256" key="2">
    <source>
        <dbReference type="ARBA" id="ARBA00010190"/>
    </source>
</evidence>
<dbReference type="RefSeq" id="WP_110941717.1">
    <property type="nucleotide sequence ID" value="NZ_FQZV01000035.1"/>
</dbReference>
<dbReference type="HAMAP" id="MF_00137">
    <property type="entry name" value="SAICAR_synth"/>
    <property type="match status" value="1"/>
</dbReference>
<dbReference type="STRING" id="1121919.SAMN02745975_02625"/>
<evidence type="ECO:0000256" key="4">
    <source>
        <dbReference type="ARBA" id="ARBA00016460"/>
    </source>
</evidence>
<evidence type="ECO:0000256" key="1">
    <source>
        <dbReference type="ARBA" id="ARBA00004672"/>
    </source>
</evidence>
<dbReference type="GO" id="GO:0009236">
    <property type="term" value="P:cobalamin biosynthetic process"/>
    <property type="evidence" value="ECO:0007669"/>
    <property type="project" value="InterPro"/>
</dbReference>
<dbReference type="InterPro" id="IPR018236">
    <property type="entry name" value="SAICAR_synthetase_CS"/>
</dbReference>
<keyword evidence="6 11" id="KW-0547">Nucleotide-binding</keyword>
<accession>A0A1M6LAD6</accession>
<dbReference type="InterPro" id="IPR028923">
    <property type="entry name" value="SAICAR_synt/ADE2_N"/>
</dbReference>
<dbReference type="EMBL" id="FQZV01000035">
    <property type="protein sequence ID" value="SHJ68133.1"/>
    <property type="molecule type" value="Genomic_DNA"/>
</dbReference>
<name>A0A1M6LAD6_9FIRM</name>
<evidence type="ECO:0000259" key="12">
    <source>
        <dbReference type="Pfam" id="PF01259"/>
    </source>
</evidence>
<feature type="domain" description="SAICAR synthetase/ADE2 N-terminal" evidence="12">
    <location>
        <begin position="7"/>
        <end position="231"/>
    </location>
</feature>
<organism evidence="13 14">
    <name type="scientific">Geosporobacter subterraneus DSM 17957</name>
    <dbReference type="NCBI Taxonomy" id="1121919"/>
    <lineage>
        <taxon>Bacteria</taxon>
        <taxon>Bacillati</taxon>
        <taxon>Bacillota</taxon>
        <taxon>Clostridia</taxon>
        <taxon>Peptostreptococcales</taxon>
        <taxon>Thermotaleaceae</taxon>
        <taxon>Geosporobacter</taxon>
    </lineage>
</organism>
<dbReference type="AlphaFoldDB" id="A0A1M6LAD6"/>
<comment type="similarity">
    <text evidence="2 11">Belongs to the SAICAR synthetase family.</text>
</comment>
<dbReference type="UniPathway" id="UPA00074">
    <property type="reaction ID" value="UER00131"/>
</dbReference>
<dbReference type="GO" id="GO:0006189">
    <property type="term" value="P:'de novo' IMP biosynthetic process"/>
    <property type="evidence" value="ECO:0007669"/>
    <property type="project" value="UniProtKB-UniRule"/>
</dbReference>
<dbReference type="InterPro" id="IPR050089">
    <property type="entry name" value="SAICAR_synthetase"/>
</dbReference>
<comment type="catalytic activity">
    <reaction evidence="10 11">
        <text>5-amino-1-(5-phospho-D-ribosyl)imidazole-4-carboxylate + L-aspartate + ATP = (2S)-2-[5-amino-1-(5-phospho-beta-D-ribosyl)imidazole-4-carboxamido]succinate + ADP + phosphate + 2 H(+)</text>
        <dbReference type="Rhea" id="RHEA:22628"/>
        <dbReference type="ChEBI" id="CHEBI:15378"/>
        <dbReference type="ChEBI" id="CHEBI:29991"/>
        <dbReference type="ChEBI" id="CHEBI:30616"/>
        <dbReference type="ChEBI" id="CHEBI:43474"/>
        <dbReference type="ChEBI" id="CHEBI:58443"/>
        <dbReference type="ChEBI" id="CHEBI:77657"/>
        <dbReference type="ChEBI" id="CHEBI:456216"/>
        <dbReference type="EC" id="6.3.2.6"/>
    </reaction>
</comment>
<keyword evidence="5 11" id="KW-0436">Ligase</keyword>
<dbReference type="InterPro" id="IPR001636">
    <property type="entry name" value="SAICAR_synth"/>
</dbReference>
<dbReference type="PANTHER" id="PTHR43599:SF3">
    <property type="entry name" value="SI:DKEY-6E2.2"/>
    <property type="match status" value="1"/>
</dbReference>
<proteinExistence type="inferred from homology"/>
<dbReference type="PROSITE" id="PS01057">
    <property type="entry name" value="SAICAR_SYNTHETASE_1"/>
    <property type="match status" value="1"/>
</dbReference>
<dbReference type="Pfam" id="PF01259">
    <property type="entry name" value="SAICAR_synt"/>
    <property type="match status" value="1"/>
</dbReference>
<evidence type="ECO:0000256" key="6">
    <source>
        <dbReference type="ARBA" id="ARBA00022741"/>
    </source>
</evidence>
<sequence length="232" mass="26594">MNKLEMLYEGKAKKVYKTEDEKKYIVSYKDDATAFNGVKKGTIAEKGIVNNKMSALLFRLLEEKGIPTHFEKLLNDREMLVKAVKILPLEVIVRNVAAGSLAKRLGLEEGTILKNTVLEFCYKNDELGDPMVNEDHILAVELSTKEQLETVRQYALKVNEILVPFFLDRGLKLIDFKLEFGLYEGAVILADEISPDTCRLWDEATNKKMDKDRFRRDLGDVEQTYQEVLARL</sequence>